<dbReference type="Proteomes" id="UP001597079">
    <property type="component" value="Unassembled WGS sequence"/>
</dbReference>
<protein>
    <submittedName>
        <fullName evidence="2">Glycerophosphodiester phosphodiesterase</fullName>
    </submittedName>
</protein>
<evidence type="ECO:0000313" key="3">
    <source>
        <dbReference type="Proteomes" id="UP001597079"/>
    </source>
</evidence>
<accession>A0ABW4JH35</accession>
<dbReference type="PANTHER" id="PTHR46211">
    <property type="entry name" value="GLYCEROPHOSPHORYL DIESTER PHOSPHODIESTERASE"/>
    <property type="match status" value="1"/>
</dbReference>
<dbReference type="Pfam" id="PF03009">
    <property type="entry name" value="GDPD"/>
    <property type="match status" value="1"/>
</dbReference>
<dbReference type="PROSITE" id="PS51704">
    <property type="entry name" value="GP_PDE"/>
    <property type="match status" value="1"/>
</dbReference>
<feature type="domain" description="GP-PDE" evidence="1">
    <location>
        <begin position="9"/>
        <end position="275"/>
    </location>
</feature>
<proteinExistence type="predicted"/>
<evidence type="ECO:0000313" key="2">
    <source>
        <dbReference type="EMBL" id="MFD1675298.1"/>
    </source>
</evidence>
<dbReference type="PANTHER" id="PTHR46211:SF14">
    <property type="entry name" value="GLYCEROPHOSPHODIESTER PHOSPHODIESTERASE"/>
    <property type="match status" value="1"/>
</dbReference>
<organism evidence="2 3">
    <name type="scientific">Alicyclobacillus fodiniaquatilis</name>
    <dbReference type="NCBI Taxonomy" id="1661150"/>
    <lineage>
        <taxon>Bacteria</taxon>
        <taxon>Bacillati</taxon>
        <taxon>Bacillota</taxon>
        <taxon>Bacilli</taxon>
        <taxon>Bacillales</taxon>
        <taxon>Alicyclobacillaceae</taxon>
        <taxon>Alicyclobacillus</taxon>
    </lineage>
</organism>
<gene>
    <name evidence="2" type="ORF">ACFSB2_11385</name>
</gene>
<name>A0ABW4JH35_9BACL</name>
<keyword evidence="3" id="KW-1185">Reference proteome</keyword>
<dbReference type="SUPFAM" id="SSF51695">
    <property type="entry name" value="PLC-like phosphodiesterases"/>
    <property type="match status" value="1"/>
</dbReference>
<sequence>MNNHACHIHWQAHRGGGAHEAPDNTMAANIYTWALGGIPEADIRTTKDGVLICLHDETPARTTTAPAAVQNLPISHFSFSEIRAWDAGIKFDKRFAGEKVPSLYEVFTAMQGNPARHIYLDLKSVDLAQLGAVIDQYQVNQQVIFAHSSQARCKEMKRVCPDVRTMLWIGGRTDEIKQTFSAALQSGFSGLDQVQIHLNQSQEAQSAWPYEIDNSFLQHALAATRAVDIDLEVFPFTFDEAVIHALLALDIRWFATDEPTRFLQCIDSWSGIKRG</sequence>
<dbReference type="RefSeq" id="WP_377943172.1">
    <property type="nucleotide sequence ID" value="NZ_JBHUCX010000028.1"/>
</dbReference>
<dbReference type="InterPro" id="IPR030395">
    <property type="entry name" value="GP_PDE_dom"/>
</dbReference>
<comment type="caution">
    <text evidence="2">The sequence shown here is derived from an EMBL/GenBank/DDBJ whole genome shotgun (WGS) entry which is preliminary data.</text>
</comment>
<evidence type="ECO:0000259" key="1">
    <source>
        <dbReference type="PROSITE" id="PS51704"/>
    </source>
</evidence>
<dbReference type="EMBL" id="JBHUCX010000028">
    <property type="protein sequence ID" value="MFD1675298.1"/>
    <property type="molecule type" value="Genomic_DNA"/>
</dbReference>
<dbReference type="InterPro" id="IPR017946">
    <property type="entry name" value="PLC-like_Pdiesterase_TIM-brl"/>
</dbReference>
<reference evidence="3" key="1">
    <citation type="journal article" date="2019" name="Int. J. Syst. Evol. Microbiol.">
        <title>The Global Catalogue of Microorganisms (GCM) 10K type strain sequencing project: providing services to taxonomists for standard genome sequencing and annotation.</title>
        <authorList>
            <consortium name="The Broad Institute Genomics Platform"/>
            <consortium name="The Broad Institute Genome Sequencing Center for Infectious Disease"/>
            <person name="Wu L."/>
            <person name="Ma J."/>
        </authorList>
    </citation>
    <scope>NUCLEOTIDE SEQUENCE [LARGE SCALE GENOMIC DNA]</scope>
    <source>
        <strain evidence="3">CGMCC 1.12286</strain>
    </source>
</reference>
<dbReference type="Gene3D" id="3.20.20.190">
    <property type="entry name" value="Phosphatidylinositol (PI) phosphodiesterase"/>
    <property type="match status" value="1"/>
</dbReference>